<name>A0A5N5JN61_9ROSI</name>
<comment type="caution">
    <text evidence="5">The sequence shown here is derived from an EMBL/GenBank/DDBJ whole genome shotgun (WGS) entry which is preliminary data.</text>
</comment>
<evidence type="ECO:0000256" key="2">
    <source>
        <dbReference type="ARBA" id="ARBA00023242"/>
    </source>
</evidence>
<dbReference type="InterPro" id="IPR039774">
    <property type="entry name" value="Sin3-like"/>
</dbReference>
<dbReference type="AlphaFoldDB" id="A0A5N5JN61"/>
<dbReference type="GO" id="GO:0000118">
    <property type="term" value="C:histone deacetylase complex"/>
    <property type="evidence" value="ECO:0007669"/>
    <property type="project" value="TreeGrafter"/>
</dbReference>
<protein>
    <recommendedName>
        <fullName evidence="7">Histone deacetylase interacting domain-containing protein</fullName>
    </recommendedName>
</protein>
<dbReference type="InterPro" id="IPR003822">
    <property type="entry name" value="PAH"/>
</dbReference>
<feature type="compositionally biased region" description="Basic and acidic residues" evidence="4">
    <location>
        <begin position="245"/>
        <end position="261"/>
    </location>
</feature>
<gene>
    <name evidence="5" type="ORF">DKX38_025127</name>
</gene>
<evidence type="ECO:0000313" key="5">
    <source>
        <dbReference type="EMBL" id="KAB5520808.1"/>
    </source>
</evidence>
<evidence type="ECO:0000313" key="6">
    <source>
        <dbReference type="Proteomes" id="UP000326939"/>
    </source>
</evidence>
<feature type="region of interest" description="Disordered" evidence="4">
    <location>
        <begin position="234"/>
        <end position="261"/>
    </location>
</feature>
<evidence type="ECO:0000256" key="3">
    <source>
        <dbReference type="PROSITE-ProRule" id="PRU00810"/>
    </source>
</evidence>
<dbReference type="GO" id="GO:0003714">
    <property type="term" value="F:transcription corepressor activity"/>
    <property type="evidence" value="ECO:0007669"/>
    <property type="project" value="InterPro"/>
</dbReference>
<dbReference type="PANTHER" id="PTHR12346:SF8">
    <property type="entry name" value="PAIRED AMPHIPATHIC HELIX PROTEIN SIN3-LIKE 2"/>
    <property type="match status" value="1"/>
</dbReference>
<reference evidence="6" key="1">
    <citation type="journal article" date="2019" name="Gigascience">
        <title>De novo genome assembly of the endangered Acer yangbiense, a plant species with extremely small populations endemic to Yunnan Province, China.</title>
        <authorList>
            <person name="Yang J."/>
            <person name="Wariss H.M."/>
            <person name="Tao L."/>
            <person name="Zhang R."/>
            <person name="Yun Q."/>
            <person name="Hollingsworth P."/>
            <person name="Dao Z."/>
            <person name="Luo G."/>
            <person name="Guo H."/>
            <person name="Ma Y."/>
            <person name="Sun W."/>
        </authorList>
    </citation>
    <scope>NUCLEOTIDE SEQUENCE [LARGE SCALE GENOMIC DNA]</scope>
    <source>
        <strain evidence="6">cv. br00</strain>
    </source>
</reference>
<evidence type="ECO:0008006" key="7">
    <source>
        <dbReference type="Google" id="ProtNLM"/>
    </source>
</evidence>
<comment type="subcellular location">
    <subcellularLocation>
        <location evidence="1 3">Nucleus</location>
    </subcellularLocation>
</comment>
<dbReference type="PROSITE" id="PS51477">
    <property type="entry name" value="PAH"/>
    <property type="match status" value="1"/>
</dbReference>
<dbReference type="EMBL" id="VDCV01000016">
    <property type="protein sequence ID" value="KAB5520808.1"/>
    <property type="molecule type" value="Genomic_DNA"/>
</dbReference>
<sequence length="592" mass="68117">MKRQRERSDHYSSLLSLYPREEVEPVLDYAKKLKAWFQYDHPEEKIHSLGRILEKIMDTAAAHDGLVGGRTVEHEYFSARLKAILGGNHDLIGELNSFSRPVFQISLDVEEKKETEAAMESNSVGNEEPMDFVKKLDGKNGKDGCGELLKNFRLRKEGSMSLGDVCDFGHRVTEGHPDLQLDFLDSMPIAEETPLADYLSGLKSSERRNCRVDEMQKESPESFQDCGKNKESEFVKADGSQVKGGSHDNEEKKTETTTESKKVRQRMDFIKKLKIKKCGEDGLEKFLKNFNFLKKRSRTSVDVFDSGPNLTEGHGDLQEKFLSCKPLSELEKPLAHHLSDSLSTDLTITGAADEPQKKRRNDKEAKLIKGDEAGVKARDGEAEKIREGIGFFEKVKKRLPCEVSHMTFLKLFFYYSKGKIGKAEFVKMVANFIGNYPDLMSDFDNFWRNCESTVNVLEVRGCKARDRRREKQSMEGCKRSTPRRRLPDHHGRNVFKCEDEQYELDMLVEWFKSAVKYAEELGGSGTVRNMEKNMSERIFRRCIERLYGDQGLEILDILDKDTQRALPVLRMRLRKKLEELVRYRQSFENHQG</sequence>
<dbReference type="GO" id="GO:0000122">
    <property type="term" value="P:negative regulation of transcription by RNA polymerase II"/>
    <property type="evidence" value="ECO:0007669"/>
    <property type="project" value="TreeGrafter"/>
</dbReference>
<dbReference type="GO" id="GO:0000785">
    <property type="term" value="C:chromatin"/>
    <property type="evidence" value="ECO:0007669"/>
    <property type="project" value="TreeGrafter"/>
</dbReference>
<keyword evidence="2 3" id="KW-0539">Nucleus</keyword>
<dbReference type="Proteomes" id="UP000326939">
    <property type="component" value="Chromosome 16"/>
</dbReference>
<organism evidence="5 6">
    <name type="scientific">Salix brachista</name>
    <dbReference type="NCBI Taxonomy" id="2182728"/>
    <lineage>
        <taxon>Eukaryota</taxon>
        <taxon>Viridiplantae</taxon>
        <taxon>Streptophyta</taxon>
        <taxon>Embryophyta</taxon>
        <taxon>Tracheophyta</taxon>
        <taxon>Spermatophyta</taxon>
        <taxon>Magnoliopsida</taxon>
        <taxon>eudicotyledons</taxon>
        <taxon>Gunneridae</taxon>
        <taxon>Pentapetalae</taxon>
        <taxon>rosids</taxon>
        <taxon>fabids</taxon>
        <taxon>Malpighiales</taxon>
        <taxon>Salicaceae</taxon>
        <taxon>Saliceae</taxon>
        <taxon>Salix</taxon>
    </lineage>
</organism>
<evidence type="ECO:0000256" key="1">
    <source>
        <dbReference type="ARBA" id="ARBA00004123"/>
    </source>
</evidence>
<keyword evidence="6" id="KW-1185">Reference proteome</keyword>
<dbReference type="PANTHER" id="PTHR12346">
    <property type="entry name" value="SIN3B-RELATED"/>
    <property type="match status" value="1"/>
</dbReference>
<dbReference type="InterPro" id="IPR036600">
    <property type="entry name" value="PAH_sf"/>
</dbReference>
<dbReference type="Pfam" id="PF02671">
    <property type="entry name" value="PAH"/>
    <property type="match status" value="1"/>
</dbReference>
<dbReference type="Gene3D" id="1.20.1160.11">
    <property type="entry name" value="Paired amphipathic helix"/>
    <property type="match status" value="1"/>
</dbReference>
<dbReference type="SUPFAM" id="SSF47762">
    <property type="entry name" value="PAH2 domain"/>
    <property type="match status" value="1"/>
</dbReference>
<proteinExistence type="predicted"/>
<evidence type="ECO:0000256" key="4">
    <source>
        <dbReference type="SAM" id="MobiDB-lite"/>
    </source>
</evidence>
<accession>A0A5N5JN61</accession>